<reference evidence="4" key="1">
    <citation type="submission" date="2023-09" db="UniProtKB">
        <authorList>
            <consortium name="Ensembl"/>
        </authorList>
    </citation>
    <scope>IDENTIFICATION</scope>
</reference>
<dbReference type="PANTHER" id="PTHR10504">
    <property type="entry name" value="BACTERICIDAL PERMEABILITY-INCREASING BPI PROTEIN-RELATED"/>
    <property type="match status" value="1"/>
</dbReference>
<name>A0A8C0W229_CASCN</name>
<keyword evidence="1" id="KW-1015">Disulfide bond</keyword>
<dbReference type="PANTHER" id="PTHR10504:SF76">
    <property type="entry name" value="BACTERICIDAL PERMEABILITY-INCREASING PROTEIN"/>
    <property type="match status" value="1"/>
</dbReference>
<proteinExistence type="predicted"/>
<dbReference type="GO" id="GO:0045087">
    <property type="term" value="P:innate immune response"/>
    <property type="evidence" value="ECO:0007669"/>
    <property type="project" value="UniProtKB-UniRule"/>
</dbReference>
<dbReference type="SUPFAM" id="SSF55394">
    <property type="entry name" value="Bactericidal permeability-increasing protein, BPI"/>
    <property type="match status" value="1"/>
</dbReference>
<keyword evidence="1" id="KW-0325">Glycoprotein</keyword>
<evidence type="ECO:0000256" key="2">
    <source>
        <dbReference type="SAM" id="SignalP"/>
    </source>
</evidence>
<feature type="signal peptide" evidence="2">
    <location>
        <begin position="1"/>
        <end position="24"/>
    </location>
</feature>
<dbReference type="AlphaFoldDB" id="A0A8C0W229"/>
<dbReference type="GO" id="GO:0002281">
    <property type="term" value="P:macrophage activation involved in immune response"/>
    <property type="evidence" value="ECO:0007669"/>
    <property type="project" value="TreeGrafter"/>
</dbReference>
<feature type="domain" description="Lipid-binding serum glycoprotein N-terminal" evidence="3">
    <location>
        <begin position="38"/>
        <end position="123"/>
    </location>
</feature>
<feature type="chain" id="PRO_5034406950" description="Bactericidal permeability-increasing protein" evidence="2">
    <location>
        <begin position="25"/>
        <end position="123"/>
    </location>
</feature>
<dbReference type="GO" id="GO:0005615">
    <property type="term" value="C:extracellular space"/>
    <property type="evidence" value="ECO:0007669"/>
    <property type="project" value="UniProtKB-UniRule"/>
</dbReference>
<dbReference type="GO" id="GO:0050830">
    <property type="term" value="P:defense response to Gram-positive bacterium"/>
    <property type="evidence" value="ECO:0007669"/>
    <property type="project" value="TreeGrafter"/>
</dbReference>
<comment type="domain">
    <text evidence="1">The N-terminal region may be exposed to the interior of the granule, whereas the C-terminal portion may be embedded in the membrane. During phagocytosis and degranulation, proteases may be released and activated and cleave BPI at the junction of the N- and C-terminal portions of the molecule, providing controlled release of the N-terminal antibacterial fragment when bacteria are ingested.</text>
</comment>
<comment type="function">
    <text evidence="1">The cytotoxic action of BPI is limited to many species of Gram-negative bacteria; this specificity may be explained by a strong affinity of the very basic N-terminal half for the negatively charged lipopolysaccharides that are unique to the Gram-negative bacterial outer envelope.</text>
</comment>
<dbReference type="Pfam" id="PF01273">
    <property type="entry name" value="LBP_BPI_CETP"/>
    <property type="match status" value="1"/>
</dbReference>
<dbReference type="GO" id="GO:0031663">
    <property type="term" value="P:lipopolysaccharide-mediated signaling pathway"/>
    <property type="evidence" value="ECO:0007669"/>
    <property type="project" value="TreeGrafter"/>
</dbReference>
<dbReference type="Ensembl" id="ENSCCNT00000006048.1">
    <property type="protein sequence ID" value="ENSCCNP00000004594.1"/>
    <property type="gene ID" value="ENSCCNG00000004903.1"/>
</dbReference>
<keyword evidence="1" id="KW-0044">Antibiotic</keyword>
<comment type="domain">
    <text evidence="1">The N- and C-terminal barrels adopt an identical fold despite having only 13% of conserved residues.</text>
</comment>
<evidence type="ECO:0000259" key="3">
    <source>
        <dbReference type="Pfam" id="PF01273"/>
    </source>
</evidence>
<comment type="subcellular location">
    <subcellularLocation>
        <location evidence="1">Secreted</location>
    </subcellularLocation>
</comment>
<dbReference type="GO" id="GO:0043032">
    <property type="term" value="P:positive regulation of macrophage activation"/>
    <property type="evidence" value="ECO:0007669"/>
    <property type="project" value="TreeGrafter"/>
</dbReference>
<dbReference type="GO" id="GO:0006953">
    <property type="term" value="P:acute-phase response"/>
    <property type="evidence" value="ECO:0007669"/>
    <property type="project" value="TreeGrafter"/>
</dbReference>
<accession>A0A8C0W229</accession>
<keyword evidence="1" id="KW-0399">Innate immunity</keyword>
<dbReference type="GO" id="GO:0001530">
    <property type="term" value="F:lipopolysaccharide binding"/>
    <property type="evidence" value="ECO:0007669"/>
    <property type="project" value="TreeGrafter"/>
</dbReference>
<keyword evidence="1 2" id="KW-0732">Signal</keyword>
<keyword evidence="1" id="KW-0964">Secreted</keyword>
<protein>
    <recommendedName>
        <fullName evidence="1">Bactericidal permeability-increasing protein</fullName>
        <shortName evidence="1">BPI</shortName>
    </recommendedName>
</protein>
<dbReference type="InterPro" id="IPR017942">
    <property type="entry name" value="Lipid-bd_serum_glycop_N"/>
</dbReference>
<dbReference type="Gene3D" id="3.15.10.10">
    <property type="entry name" value="Bactericidal permeability-increasing protein, domain 1"/>
    <property type="match status" value="1"/>
</dbReference>
<evidence type="ECO:0000313" key="4">
    <source>
        <dbReference type="Ensembl" id="ENSCCNP00000004594.1"/>
    </source>
</evidence>
<dbReference type="InterPro" id="IPR017943">
    <property type="entry name" value="Bactericidal_perm-incr_a/b_dom"/>
</dbReference>
<comment type="subunit">
    <text evidence="1">Monomer. Homodimer; disulfide-linked.</text>
</comment>
<dbReference type="InterPro" id="IPR032942">
    <property type="entry name" value="BPI/LBP/Plunc"/>
</dbReference>
<evidence type="ECO:0000256" key="1">
    <source>
        <dbReference type="RuleBase" id="RU369039"/>
    </source>
</evidence>
<dbReference type="GO" id="GO:0050829">
    <property type="term" value="P:defense response to Gram-negative bacterium"/>
    <property type="evidence" value="ECO:0007669"/>
    <property type="project" value="UniProtKB-UniRule"/>
</dbReference>
<keyword evidence="1" id="KW-0391">Immunity</keyword>
<keyword evidence="1" id="KW-0929">Antimicrobial</keyword>
<sequence length="123" mass="13778">IMARLYCVVVVLLLLVGSSRFGEGDSNPGFMVRITRKGLEYARQYAIATLKKELAAIPLPDFSGSYTVSWVGWVNHDFHSLQIHDFVLQNSALSLLPPRGIRASLSNNYIFMGGNWKVKKAFM</sequence>
<organism evidence="4">
    <name type="scientific">Castor canadensis</name>
    <name type="common">American beaver</name>
    <dbReference type="NCBI Taxonomy" id="51338"/>
    <lineage>
        <taxon>Eukaryota</taxon>
        <taxon>Metazoa</taxon>
        <taxon>Chordata</taxon>
        <taxon>Craniata</taxon>
        <taxon>Vertebrata</taxon>
        <taxon>Euteleostomi</taxon>
        <taxon>Mammalia</taxon>
        <taxon>Eutheria</taxon>
        <taxon>Euarchontoglires</taxon>
        <taxon>Glires</taxon>
        <taxon>Rodentia</taxon>
        <taxon>Castorimorpha</taxon>
        <taxon>Castoridae</taxon>
        <taxon>Castor</taxon>
    </lineage>
</organism>